<feature type="chain" id="PRO_5021485919" description="Aminopeptidase" evidence="18">
    <location>
        <begin position="21"/>
        <end position="901"/>
    </location>
</feature>
<dbReference type="PRINTS" id="PR00756">
    <property type="entry name" value="ALADIPTASE"/>
</dbReference>
<dbReference type="GeneTree" id="ENSGT00940000162653"/>
<dbReference type="InterPro" id="IPR045357">
    <property type="entry name" value="Aminopeptidase_N-like_N"/>
</dbReference>
<evidence type="ECO:0000313" key="22">
    <source>
        <dbReference type="Ensembl" id="ENSHHUP00000032915.1"/>
    </source>
</evidence>
<keyword evidence="3 16" id="KW-0645">Protease</keyword>
<evidence type="ECO:0000256" key="2">
    <source>
        <dbReference type="ARBA" id="ARBA00010136"/>
    </source>
</evidence>
<dbReference type="Proteomes" id="UP000314982">
    <property type="component" value="Unassembled WGS sequence"/>
</dbReference>
<dbReference type="CDD" id="cd09601">
    <property type="entry name" value="M1_APN-Q_like"/>
    <property type="match status" value="1"/>
</dbReference>
<evidence type="ECO:0000256" key="9">
    <source>
        <dbReference type="ARBA" id="ARBA00022989"/>
    </source>
</evidence>
<dbReference type="InterPro" id="IPR001930">
    <property type="entry name" value="Peptidase_M1"/>
</dbReference>
<evidence type="ECO:0000256" key="3">
    <source>
        <dbReference type="ARBA" id="ARBA00022670"/>
    </source>
</evidence>
<evidence type="ECO:0000259" key="21">
    <source>
        <dbReference type="Pfam" id="PF17900"/>
    </source>
</evidence>
<dbReference type="GO" id="GO:0042277">
    <property type="term" value="F:peptide binding"/>
    <property type="evidence" value="ECO:0007669"/>
    <property type="project" value="TreeGrafter"/>
</dbReference>
<comment type="subcellular location">
    <subcellularLocation>
        <location evidence="1">Membrane</location>
        <topology evidence="1">Single-pass type II membrane protein</topology>
    </subcellularLocation>
</comment>
<dbReference type="Gene3D" id="2.60.40.1910">
    <property type="match status" value="1"/>
</dbReference>
<feature type="binding site" evidence="14">
    <location>
        <position position="350"/>
    </location>
    <ligand>
        <name>Zn(2+)</name>
        <dbReference type="ChEBI" id="CHEBI:29105"/>
        <note>catalytic</note>
    </ligand>
</feature>
<evidence type="ECO:0000256" key="5">
    <source>
        <dbReference type="ARBA" id="ARBA00022723"/>
    </source>
</evidence>
<feature type="active site" description="Proton acceptor" evidence="13">
    <location>
        <position position="351"/>
    </location>
</feature>
<evidence type="ECO:0000256" key="13">
    <source>
        <dbReference type="PIRSR" id="PIRSR634016-1"/>
    </source>
</evidence>
<evidence type="ECO:0000256" key="17">
    <source>
        <dbReference type="SAM" id="MobiDB-lite"/>
    </source>
</evidence>
<feature type="domain" description="Aminopeptidase N-like N-terminal" evidence="21">
    <location>
        <begin position="57"/>
        <end position="243"/>
    </location>
</feature>
<dbReference type="GO" id="GO:0070006">
    <property type="term" value="F:metalloaminopeptidase activity"/>
    <property type="evidence" value="ECO:0007669"/>
    <property type="project" value="TreeGrafter"/>
</dbReference>
<dbReference type="InterPro" id="IPR042097">
    <property type="entry name" value="Aminopeptidase_N-like_N_sf"/>
</dbReference>
<dbReference type="SUPFAM" id="SSF63737">
    <property type="entry name" value="Leukotriene A4 hydrolase N-terminal domain"/>
    <property type="match status" value="1"/>
</dbReference>
<evidence type="ECO:0000256" key="16">
    <source>
        <dbReference type="RuleBase" id="RU364040"/>
    </source>
</evidence>
<keyword evidence="18" id="KW-0732">Signal</keyword>
<feature type="domain" description="Peptidase M1 membrane alanine aminopeptidase" evidence="19">
    <location>
        <begin position="278"/>
        <end position="514"/>
    </location>
</feature>
<evidence type="ECO:0000256" key="4">
    <source>
        <dbReference type="ARBA" id="ARBA00022692"/>
    </source>
</evidence>
<name>A0A4W5M6H2_9TELE</name>
<organism evidence="22 23">
    <name type="scientific">Hucho hucho</name>
    <name type="common">huchen</name>
    <dbReference type="NCBI Taxonomy" id="62062"/>
    <lineage>
        <taxon>Eukaryota</taxon>
        <taxon>Metazoa</taxon>
        <taxon>Chordata</taxon>
        <taxon>Craniata</taxon>
        <taxon>Vertebrata</taxon>
        <taxon>Euteleostomi</taxon>
        <taxon>Actinopterygii</taxon>
        <taxon>Neopterygii</taxon>
        <taxon>Teleostei</taxon>
        <taxon>Protacanthopterygii</taxon>
        <taxon>Salmoniformes</taxon>
        <taxon>Salmonidae</taxon>
        <taxon>Salmoninae</taxon>
        <taxon>Hucho</taxon>
    </lineage>
</organism>
<evidence type="ECO:0000256" key="8">
    <source>
        <dbReference type="ARBA" id="ARBA00022968"/>
    </source>
</evidence>
<dbReference type="FunFam" id="1.25.50.20:FF:000003">
    <property type="entry name" value="Leucyl-cystinyl aminopeptidase"/>
    <property type="match status" value="1"/>
</dbReference>
<feature type="domain" description="ERAP1-like C-terminal" evidence="20">
    <location>
        <begin position="562"/>
        <end position="879"/>
    </location>
</feature>
<dbReference type="InterPro" id="IPR024571">
    <property type="entry name" value="ERAP1-like_C_dom"/>
</dbReference>
<evidence type="ECO:0000259" key="20">
    <source>
        <dbReference type="Pfam" id="PF11838"/>
    </source>
</evidence>
<dbReference type="GO" id="GO:0005615">
    <property type="term" value="C:extracellular space"/>
    <property type="evidence" value="ECO:0007669"/>
    <property type="project" value="TreeGrafter"/>
</dbReference>
<dbReference type="InterPro" id="IPR027268">
    <property type="entry name" value="Peptidase_M4/M1_CTD_sf"/>
</dbReference>
<feature type="site" description="Transition state stabilizer" evidence="15">
    <location>
        <position position="435"/>
    </location>
</feature>
<keyword evidence="5 14" id="KW-0479">Metal-binding</keyword>
<feature type="binding site" evidence="14">
    <location>
        <position position="354"/>
    </location>
    <ligand>
        <name>Zn(2+)</name>
        <dbReference type="ChEBI" id="CHEBI:29105"/>
        <note>catalytic</note>
    </ligand>
</feature>
<feature type="region of interest" description="Disordered" evidence="17">
    <location>
        <begin position="19"/>
        <end position="40"/>
    </location>
</feature>
<dbReference type="AlphaFoldDB" id="A0A4W5M6H2"/>
<dbReference type="EC" id="3.4.11.-" evidence="16"/>
<evidence type="ECO:0000256" key="12">
    <source>
        <dbReference type="ARBA" id="ARBA00023180"/>
    </source>
</evidence>
<keyword evidence="23" id="KW-1185">Reference proteome</keyword>
<dbReference type="Ensembl" id="ENSHHUT00000034255.1">
    <property type="protein sequence ID" value="ENSHHUP00000032915.1"/>
    <property type="gene ID" value="ENSHHUG00000020764.1"/>
</dbReference>
<keyword evidence="7 14" id="KW-0862">Zinc</keyword>
<evidence type="ECO:0000256" key="1">
    <source>
        <dbReference type="ARBA" id="ARBA00004606"/>
    </source>
</evidence>
<dbReference type="Pfam" id="PF17900">
    <property type="entry name" value="Peptidase_M1_N"/>
    <property type="match status" value="1"/>
</dbReference>
<dbReference type="Gene3D" id="2.60.40.1730">
    <property type="entry name" value="tricorn interacting facor f3 domain"/>
    <property type="match status" value="1"/>
</dbReference>
<dbReference type="InterPro" id="IPR050344">
    <property type="entry name" value="Peptidase_M1_aminopeptidases"/>
</dbReference>
<dbReference type="Gene3D" id="1.25.50.20">
    <property type="match status" value="1"/>
</dbReference>
<dbReference type="FunFam" id="2.60.40.1730:FF:000001">
    <property type="entry name" value="Leucyl-cystinyl aminopeptidase"/>
    <property type="match status" value="1"/>
</dbReference>
<dbReference type="FunFam" id="1.10.390.10:FF:000016">
    <property type="entry name" value="Glutamyl aminopeptidase"/>
    <property type="match status" value="1"/>
</dbReference>
<keyword evidence="9" id="KW-1133">Transmembrane helix</keyword>
<feature type="binding site" evidence="14">
    <location>
        <position position="373"/>
    </location>
    <ligand>
        <name>Zn(2+)</name>
        <dbReference type="ChEBI" id="CHEBI:29105"/>
        <note>catalytic</note>
    </ligand>
</feature>
<dbReference type="SUPFAM" id="SSF55486">
    <property type="entry name" value="Metalloproteases ('zincins'), catalytic domain"/>
    <property type="match status" value="1"/>
</dbReference>
<dbReference type="InterPro" id="IPR034016">
    <property type="entry name" value="M1_APN-typ"/>
</dbReference>
<dbReference type="Pfam" id="PF01433">
    <property type="entry name" value="Peptidase_M1"/>
    <property type="match status" value="1"/>
</dbReference>
<keyword evidence="16" id="KW-0031">Aminopeptidase</keyword>
<keyword evidence="12" id="KW-0325">Glycoprotein</keyword>
<feature type="compositionally biased region" description="Polar residues" evidence="17">
    <location>
        <begin position="19"/>
        <end position="34"/>
    </location>
</feature>
<reference evidence="23" key="1">
    <citation type="submission" date="2018-06" db="EMBL/GenBank/DDBJ databases">
        <title>Genome assembly of Danube salmon.</title>
        <authorList>
            <person name="Macqueen D.J."/>
            <person name="Gundappa M.K."/>
        </authorList>
    </citation>
    <scope>NUCLEOTIDE SEQUENCE [LARGE SCALE GENOMIC DNA]</scope>
</reference>
<dbReference type="GO" id="GO:0006508">
    <property type="term" value="P:proteolysis"/>
    <property type="evidence" value="ECO:0007669"/>
    <property type="project" value="UniProtKB-KW"/>
</dbReference>
<dbReference type="InterPro" id="IPR014782">
    <property type="entry name" value="Peptidase_M1_dom"/>
</dbReference>
<dbReference type="Pfam" id="PF11838">
    <property type="entry name" value="ERAP1_C"/>
    <property type="match status" value="1"/>
</dbReference>
<evidence type="ECO:0000256" key="18">
    <source>
        <dbReference type="SAM" id="SignalP"/>
    </source>
</evidence>
<comment type="cofactor">
    <cofactor evidence="14 16">
        <name>Zn(2+)</name>
        <dbReference type="ChEBI" id="CHEBI:29105"/>
    </cofactor>
    <text evidence="14 16">Binds 1 zinc ion per subunit.</text>
</comment>
<accession>A0A4W5M6H2</accession>
<comment type="similarity">
    <text evidence="2 16">Belongs to the peptidase M1 family.</text>
</comment>
<evidence type="ECO:0000256" key="7">
    <source>
        <dbReference type="ARBA" id="ARBA00022833"/>
    </source>
</evidence>
<evidence type="ECO:0000256" key="10">
    <source>
        <dbReference type="ARBA" id="ARBA00023049"/>
    </source>
</evidence>
<evidence type="ECO:0000313" key="23">
    <source>
        <dbReference type="Proteomes" id="UP000314982"/>
    </source>
</evidence>
<dbReference type="PANTHER" id="PTHR11533:SF239">
    <property type="entry name" value="ENDOPLASMIC RETICULUM AMINOPEPTIDASE 2"/>
    <property type="match status" value="1"/>
</dbReference>
<keyword evidence="8" id="KW-0735">Signal-anchor</keyword>
<evidence type="ECO:0000256" key="14">
    <source>
        <dbReference type="PIRSR" id="PIRSR634016-3"/>
    </source>
</evidence>
<dbReference type="GO" id="GO:0043171">
    <property type="term" value="P:peptide catabolic process"/>
    <property type="evidence" value="ECO:0007669"/>
    <property type="project" value="TreeGrafter"/>
</dbReference>
<feature type="signal peptide" evidence="18">
    <location>
        <begin position="1"/>
        <end position="20"/>
    </location>
</feature>
<dbReference type="Gene3D" id="1.10.390.10">
    <property type="entry name" value="Neutral Protease Domain 2"/>
    <property type="match status" value="1"/>
</dbReference>
<evidence type="ECO:0000256" key="6">
    <source>
        <dbReference type="ARBA" id="ARBA00022801"/>
    </source>
</evidence>
<dbReference type="GO" id="GO:0008270">
    <property type="term" value="F:zinc ion binding"/>
    <property type="evidence" value="ECO:0007669"/>
    <property type="project" value="UniProtKB-UniRule"/>
</dbReference>
<keyword evidence="10 16" id="KW-0482">Metalloprotease</keyword>
<keyword evidence="6 16" id="KW-0378">Hydrolase</keyword>
<dbReference type="GO" id="GO:0005737">
    <property type="term" value="C:cytoplasm"/>
    <property type="evidence" value="ECO:0007669"/>
    <property type="project" value="TreeGrafter"/>
</dbReference>
<reference evidence="22" key="2">
    <citation type="submission" date="2025-08" db="UniProtKB">
        <authorList>
            <consortium name="Ensembl"/>
        </authorList>
    </citation>
    <scope>IDENTIFICATION</scope>
</reference>
<protein>
    <recommendedName>
        <fullName evidence="16">Aminopeptidase</fullName>
        <ecNumber evidence="16">3.4.11.-</ecNumber>
    </recommendedName>
</protein>
<proteinExistence type="inferred from homology"/>
<evidence type="ECO:0000256" key="15">
    <source>
        <dbReference type="PIRSR" id="PIRSR634016-4"/>
    </source>
</evidence>
<keyword evidence="4" id="KW-0812">Transmembrane</keyword>
<sequence length="901" mass="102626">MVRFLVLALLSLAGVTQTSASPTQASERPNSTEEQPPLGTGSLPFPWSRLRLPGYVVPLHYHLLLHPNLTMLSYSGTVRIELQVQNNTNWVVLHSKGLRITTATMLDQNLAHLSDQVLPVLHNPTHEQTAIFSPRVLSGGQKYFLFLEFGAELGEGFYGFYRSTYRTSTGETRTLASTHFEPTSARMAFPCFDEPSFKANYSISIRRSRAHTALSNMPVQTVVLNDGLMEDRFAVSVRMSSYLVAFIVCDFRSVSATTASGVKVSVYAAPEKWQQTRYALKAAVKLLEFYEKYFNIKYPLPKQDLVAIPDFQAGAMENWGLITFRETSLLYDPATSSASDRVWVTMVIAHELAHQWFGNLVTMEWWNDIWLNEGFARYMEYISVNATYPKLRVEDYLVDTCFAAIGRDSLNSSRPISSAAESPTQIEEMFDTVSYDKGACVLHMLRHYLTDQVFQSGIVRYLHRYSYSNAHNQDLWDSLANVRRSIKLYIFYYKLGGSSPEWEHLDLTTMMNTWMLQTGVPLVTVARQGSRHIPATDTSTSIHRHLMTTLTDSVDVGEEVGWVKVNVDMAGYYLVHYDGSGWDDLIQLLKDNHTALSFMDRTHLIHNAFQLTTAGRLSLDKALDLIGYLRSESHTVPLLEGLAYLEAFYRMVERRDLSDVTQNLRTYILWYFRGVIDRQTWSDKGSVSERRLRSELLSLACHLGDLPCLKQAQRSFTHWLDSNSTLNLPADVAETVYSVGAQEDTGWESLLQTYTHSLSETHKRKILSALASSRDTNKLTRYLGLEGEVIRTQDLDSLIAMVARNPRGHHLAWSYLQKYWSTLVDKFQLGSFSIRNIIIGTTAQFSSTEELTEVRVFFESIHEQASQLRVTEVAMDNIQKNILWLQRNLGTLRSWLKQQID</sequence>
<dbReference type="PANTHER" id="PTHR11533">
    <property type="entry name" value="PROTEASE M1 ZINC METALLOPROTEASE"/>
    <property type="match status" value="1"/>
</dbReference>
<evidence type="ECO:0000256" key="11">
    <source>
        <dbReference type="ARBA" id="ARBA00023136"/>
    </source>
</evidence>
<dbReference type="GO" id="GO:0016020">
    <property type="term" value="C:membrane"/>
    <property type="evidence" value="ECO:0007669"/>
    <property type="project" value="UniProtKB-SubCell"/>
</dbReference>
<keyword evidence="11" id="KW-0472">Membrane</keyword>
<evidence type="ECO:0000259" key="19">
    <source>
        <dbReference type="Pfam" id="PF01433"/>
    </source>
</evidence>
<reference evidence="22" key="3">
    <citation type="submission" date="2025-09" db="UniProtKB">
        <authorList>
            <consortium name="Ensembl"/>
        </authorList>
    </citation>
    <scope>IDENTIFICATION</scope>
</reference>